<evidence type="ECO:0000313" key="3">
    <source>
        <dbReference type="Proteomes" id="UP000734854"/>
    </source>
</evidence>
<dbReference type="GO" id="GO:0080037">
    <property type="term" value="P:negative regulation of cytokinin-activated signaling pathway"/>
    <property type="evidence" value="ECO:0007669"/>
    <property type="project" value="InterPro"/>
</dbReference>
<dbReference type="GO" id="GO:2000762">
    <property type="term" value="P:regulation of phenylpropanoid metabolic process"/>
    <property type="evidence" value="ECO:0007669"/>
    <property type="project" value="InterPro"/>
</dbReference>
<dbReference type="Pfam" id="PF00646">
    <property type="entry name" value="F-box"/>
    <property type="match status" value="1"/>
</dbReference>
<dbReference type="InterPro" id="IPR044595">
    <property type="entry name" value="KMD1-4"/>
</dbReference>
<dbReference type="Pfam" id="PF01344">
    <property type="entry name" value="Kelch_1"/>
    <property type="match status" value="2"/>
</dbReference>
<evidence type="ECO:0000313" key="2">
    <source>
        <dbReference type="EMBL" id="KAG6491656.1"/>
    </source>
</evidence>
<dbReference type="OrthoDB" id="191037at2759"/>
<feature type="domain" description="F-box" evidence="1">
    <location>
        <begin position="77"/>
        <end position="116"/>
    </location>
</feature>
<reference evidence="2 3" key="1">
    <citation type="submission" date="2020-08" db="EMBL/GenBank/DDBJ databases">
        <title>Plant Genome Project.</title>
        <authorList>
            <person name="Zhang R.-G."/>
        </authorList>
    </citation>
    <scope>NUCLEOTIDE SEQUENCE [LARGE SCALE GENOMIC DNA]</scope>
    <source>
        <tissue evidence="2">Rhizome</tissue>
    </source>
</reference>
<accession>A0A8J5KJ72</accession>
<keyword evidence="3" id="KW-1185">Reference proteome</keyword>
<dbReference type="EMBL" id="JACMSC010000013">
    <property type="protein sequence ID" value="KAG6491656.1"/>
    <property type="molecule type" value="Genomic_DNA"/>
</dbReference>
<sequence>MNQRRATTTSRSTFSPLLWTSPTGRGLLPCPDATLGSRSNPIPKSNYITPLLRSQFPSIYALVISQSGFLMDCELIPGLPDEIARECLIRVPFHAFPALGSVCRHWQFELRSPLFHRLRHAAGFARSVVALAQAEPPLARAASGPASKYAASGATYRLVLFDPCSGAWRRLPPIPSLPRGLPLFCQIASVGRELVVLGGWDPETWAASGGVHVYDFAIGSWREGAPMPGPRRSFFACAASAELRTVFVAGGHDEEKNALRSAMTYDVVVDAWTHMPDMAQERDECRGGVFMRRGGGGVFLVLGGYPTEAQGCFWRSLEAFDVGAWRWGAVEDGKLEARVCPRACAMGDDGHLYACQPEGDVTVAGLTQESGCAWRKVAEVPADVRMAPHLVAWEQSLIVMGSDKHGGTHAVYVAETREGTKVATPWRRVAVPDEYAGHVQASCCLKL</sequence>
<organism evidence="2 3">
    <name type="scientific">Zingiber officinale</name>
    <name type="common">Ginger</name>
    <name type="synonym">Amomum zingiber</name>
    <dbReference type="NCBI Taxonomy" id="94328"/>
    <lineage>
        <taxon>Eukaryota</taxon>
        <taxon>Viridiplantae</taxon>
        <taxon>Streptophyta</taxon>
        <taxon>Embryophyta</taxon>
        <taxon>Tracheophyta</taxon>
        <taxon>Spermatophyta</taxon>
        <taxon>Magnoliopsida</taxon>
        <taxon>Liliopsida</taxon>
        <taxon>Zingiberales</taxon>
        <taxon>Zingiberaceae</taxon>
        <taxon>Zingiber</taxon>
    </lineage>
</organism>
<dbReference type="InterPro" id="IPR006652">
    <property type="entry name" value="Kelch_1"/>
</dbReference>
<dbReference type="PANTHER" id="PTHR46407:SF3">
    <property type="entry name" value="OS02G0208700 PROTEIN"/>
    <property type="match status" value="1"/>
</dbReference>
<gene>
    <name evidence="2" type="ORF">ZIOFF_046592</name>
</gene>
<dbReference type="CDD" id="cd22152">
    <property type="entry name" value="F-box_AtAFR-like"/>
    <property type="match status" value="1"/>
</dbReference>
<dbReference type="InterPro" id="IPR001810">
    <property type="entry name" value="F-box_dom"/>
</dbReference>
<evidence type="ECO:0000259" key="1">
    <source>
        <dbReference type="Pfam" id="PF00646"/>
    </source>
</evidence>
<dbReference type="PANTHER" id="PTHR46407">
    <property type="entry name" value="OS02G0208700 PROTEIN"/>
    <property type="match status" value="1"/>
</dbReference>
<name>A0A8J5KJ72_ZINOF</name>
<dbReference type="Proteomes" id="UP000734854">
    <property type="component" value="Unassembled WGS sequence"/>
</dbReference>
<proteinExistence type="predicted"/>
<dbReference type="AlphaFoldDB" id="A0A8J5KJ72"/>
<dbReference type="SMART" id="SM00612">
    <property type="entry name" value="Kelch"/>
    <property type="match status" value="2"/>
</dbReference>
<comment type="caution">
    <text evidence="2">The sequence shown here is derived from an EMBL/GenBank/DDBJ whole genome shotgun (WGS) entry which is preliminary data.</text>
</comment>
<protein>
    <recommendedName>
        <fullName evidence="1">F-box domain-containing protein</fullName>
    </recommendedName>
</protein>